<name>A0A6A4H1F2_9AGAR</name>
<protein>
    <recommendedName>
        <fullName evidence="2">NACHT domain-containing protein</fullName>
    </recommendedName>
</protein>
<dbReference type="Proteomes" id="UP000799118">
    <property type="component" value="Unassembled WGS sequence"/>
</dbReference>
<dbReference type="InterPro" id="IPR056884">
    <property type="entry name" value="NPHP3-like_N"/>
</dbReference>
<dbReference type="PROSITE" id="PS50837">
    <property type="entry name" value="NACHT"/>
    <property type="match status" value="1"/>
</dbReference>
<gene>
    <name evidence="3" type="ORF">BT96DRAFT_980020</name>
</gene>
<reference evidence="3" key="1">
    <citation type="journal article" date="2019" name="Environ. Microbiol.">
        <title>Fungal ecological strategies reflected in gene transcription - a case study of two litter decomposers.</title>
        <authorList>
            <person name="Barbi F."/>
            <person name="Kohler A."/>
            <person name="Barry K."/>
            <person name="Baskaran P."/>
            <person name="Daum C."/>
            <person name="Fauchery L."/>
            <person name="Ihrmark K."/>
            <person name="Kuo A."/>
            <person name="LaButti K."/>
            <person name="Lipzen A."/>
            <person name="Morin E."/>
            <person name="Grigoriev I.V."/>
            <person name="Henrissat B."/>
            <person name="Lindahl B."/>
            <person name="Martin F."/>
        </authorList>
    </citation>
    <scope>NUCLEOTIDE SEQUENCE</scope>
    <source>
        <strain evidence="3">JB14</strain>
    </source>
</reference>
<sequence>MKTYHELPYQQLNLQKLILLVLNGKGYPETFLDTIRSFSLCNESCESQNKSARQKDKRQEAWIERAAVHANSDENARATWPQLIPERMILSCIEAYHANVQYKRLNVTDPYILHHTPTWRFTYIARTLDGLMLNPEGFVAFANVRNGWFDTVRTTPWFNVAPGFVNTFFSTSPLCDDDVGLAAHVSHTINTASTCVVYNYFNFMCFVWLCNYRAYLGESGIVSPPTVVYIAAYHSLSPITVSHHYINSGESLAQKMEPGGGMFRNASHFEIHGGQFIVMSNDEEQKIKDWLKAPKCGSNYTSAFNKKTAGTGAWILKHQEYIKWNSSLSSLLWIQGKAGSGKTILLTMIIEDLSSNTSTTVLYHYFDFRDNSGAKSSYQGFLLSLLQQMGFDEDTIHSSLQRLYQKCKRLGLAPPTNSAIEDTLNTIIQERPPGYIIIDALDECTKAEQVQVLKWLASHSAQFHIAITCRYPPYGIAVEAIRITLDDIESGIYQDISTFVEKELQSCGFNEILHMEVAKTSAKPG</sequence>
<dbReference type="InterPro" id="IPR027417">
    <property type="entry name" value="P-loop_NTPase"/>
</dbReference>
<evidence type="ECO:0000256" key="1">
    <source>
        <dbReference type="ARBA" id="ARBA00022737"/>
    </source>
</evidence>
<keyword evidence="4" id="KW-1185">Reference proteome</keyword>
<keyword evidence="1" id="KW-0677">Repeat</keyword>
<dbReference type="OrthoDB" id="448455at2759"/>
<dbReference type="Gene3D" id="3.40.50.300">
    <property type="entry name" value="P-loop containing nucleotide triphosphate hydrolases"/>
    <property type="match status" value="1"/>
</dbReference>
<feature type="domain" description="NACHT" evidence="2">
    <location>
        <begin position="330"/>
        <end position="457"/>
    </location>
</feature>
<dbReference type="Pfam" id="PF24883">
    <property type="entry name" value="NPHP3_N"/>
    <property type="match status" value="1"/>
</dbReference>
<evidence type="ECO:0000313" key="3">
    <source>
        <dbReference type="EMBL" id="KAE9391027.1"/>
    </source>
</evidence>
<dbReference type="SUPFAM" id="SSF52540">
    <property type="entry name" value="P-loop containing nucleoside triphosphate hydrolases"/>
    <property type="match status" value="1"/>
</dbReference>
<dbReference type="AlphaFoldDB" id="A0A6A4H1F2"/>
<evidence type="ECO:0000313" key="4">
    <source>
        <dbReference type="Proteomes" id="UP000799118"/>
    </source>
</evidence>
<dbReference type="InterPro" id="IPR007111">
    <property type="entry name" value="NACHT_NTPase"/>
</dbReference>
<proteinExistence type="predicted"/>
<organism evidence="3 4">
    <name type="scientific">Gymnopus androsaceus JB14</name>
    <dbReference type="NCBI Taxonomy" id="1447944"/>
    <lineage>
        <taxon>Eukaryota</taxon>
        <taxon>Fungi</taxon>
        <taxon>Dikarya</taxon>
        <taxon>Basidiomycota</taxon>
        <taxon>Agaricomycotina</taxon>
        <taxon>Agaricomycetes</taxon>
        <taxon>Agaricomycetidae</taxon>
        <taxon>Agaricales</taxon>
        <taxon>Marasmiineae</taxon>
        <taxon>Omphalotaceae</taxon>
        <taxon>Gymnopus</taxon>
    </lineage>
</organism>
<accession>A0A6A4H1F2</accession>
<dbReference type="PANTHER" id="PTHR10039:SF16">
    <property type="entry name" value="GPI INOSITOL-DEACYLASE"/>
    <property type="match status" value="1"/>
</dbReference>
<dbReference type="EMBL" id="ML769638">
    <property type="protein sequence ID" value="KAE9391027.1"/>
    <property type="molecule type" value="Genomic_DNA"/>
</dbReference>
<dbReference type="PANTHER" id="PTHR10039">
    <property type="entry name" value="AMELOGENIN"/>
    <property type="match status" value="1"/>
</dbReference>
<evidence type="ECO:0000259" key="2">
    <source>
        <dbReference type="PROSITE" id="PS50837"/>
    </source>
</evidence>